<dbReference type="AlphaFoldDB" id="A0A1T1HFK1"/>
<dbReference type="GO" id="GO:0005737">
    <property type="term" value="C:cytoplasm"/>
    <property type="evidence" value="ECO:0007669"/>
    <property type="project" value="UniProtKB-SubCell"/>
</dbReference>
<dbReference type="GO" id="GO:0032259">
    <property type="term" value="P:methylation"/>
    <property type="evidence" value="ECO:0007669"/>
    <property type="project" value="UniProtKB-KW"/>
</dbReference>
<evidence type="ECO:0000256" key="1">
    <source>
        <dbReference type="ARBA" id="ARBA00004496"/>
    </source>
</evidence>
<comment type="subcellular location">
    <subcellularLocation>
        <location evidence="1">Cytoplasm</location>
    </subcellularLocation>
</comment>
<evidence type="ECO:0000256" key="4">
    <source>
        <dbReference type="ARBA" id="ARBA00013346"/>
    </source>
</evidence>
<evidence type="ECO:0000256" key="2">
    <source>
        <dbReference type="ARBA" id="ARBA00005369"/>
    </source>
</evidence>
<dbReference type="STRING" id="966.BTA35_0203795"/>
<comment type="caution">
    <text evidence="10">The sequence shown here is derived from an EMBL/GenBank/DDBJ whole genome shotgun (WGS) entry which is preliminary data.</text>
</comment>
<reference evidence="10" key="1">
    <citation type="submission" date="2017-02" db="EMBL/GenBank/DDBJ databases">
        <title>Draft Genome Sequence of the Salt Water Bacterium Oceanospirillum linum ATCC 11336.</title>
        <authorList>
            <person name="Trachtenberg A.M."/>
            <person name="Carney J.G."/>
            <person name="Linnane J.D."/>
            <person name="Rheaume B.A."/>
            <person name="Pitts N.L."/>
            <person name="Mykles D.L."/>
            <person name="Maclea K.S."/>
        </authorList>
    </citation>
    <scope>NUCLEOTIDE SEQUENCE [LARGE SCALE GENOMIC DNA]</scope>
    <source>
        <strain evidence="10">ATCC 11336</strain>
    </source>
</reference>
<sequence>MADYRVAEGHTGGSWNLQGIGMTSQRTRNRMVNRLREQGIKHEELLALMSRMPRHIFLDEALSHRAYEDISLPIGHQQTLSRPWVVARMTELLLEMPERPRKVLEIGTGSGYQSAILASLFERVVSLERIGSFQAKAQKCFQALGLDNLELHHADGHDGWEAQAPYDAILVTAAPDVIPPRLLEQLSDTGVMVLPVGSGEEQSLTRVTLNASGHTSDVLAAVHFVPLQQGLV</sequence>
<gene>
    <name evidence="10" type="ORF">BTA35_0203795</name>
</gene>
<dbReference type="GO" id="GO:0004719">
    <property type="term" value="F:protein-L-isoaspartate (D-aspartate) O-methyltransferase activity"/>
    <property type="evidence" value="ECO:0007669"/>
    <property type="project" value="UniProtKB-UniRule"/>
</dbReference>
<dbReference type="InterPro" id="IPR029063">
    <property type="entry name" value="SAM-dependent_MTases_sf"/>
</dbReference>
<organism evidence="10 11">
    <name type="scientific">Oceanospirillum linum</name>
    <dbReference type="NCBI Taxonomy" id="966"/>
    <lineage>
        <taxon>Bacteria</taxon>
        <taxon>Pseudomonadati</taxon>
        <taxon>Pseudomonadota</taxon>
        <taxon>Gammaproteobacteria</taxon>
        <taxon>Oceanospirillales</taxon>
        <taxon>Oceanospirillaceae</taxon>
        <taxon>Oceanospirillum</taxon>
    </lineage>
</organism>
<evidence type="ECO:0000313" key="11">
    <source>
        <dbReference type="Proteomes" id="UP000190064"/>
    </source>
</evidence>
<keyword evidence="11" id="KW-1185">Reference proteome</keyword>
<dbReference type="Gene3D" id="3.40.50.150">
    <property type="entry name" value="Vaccinia Virus protein VP39"/>
    <property type="match status" value="1"/>
</dbReference>
<evidence type="ECO:0000256" key="7">
    <source>
        <dbReference type="ARBA" id="ARBA00022679"/>
    </source>
</evidence>
<keyword evidence="5" id="KW-0963">Cytoplasm</keyword>
<keyword evidence="7" id="KW-0808">Transferase</keyword>
<dbReference type="EMBL" id="MTSD02000001">
    <property type="protein sequence ID" value="OOV88623.1"/>
    <property type="molecule type" value="Genomic_DNA"/>
</dbReference>
<dbReference type="PROSITE" id="PS01279">
    <property type="entry name" value="PCMT"/>
    <property type="match status" value="1"/>
</dbReference>
<dbReference type="FunFam" id="3.40.50.150:FF:000010">
    <property type="entry name" value="Protein-L-isoaspartate O-methyltransferase"/>
    <property type="match status" value="1"/>
</dbReference>
<evidence type="ECO:0000256" key="6">
    <source>
        <dbReference type="ARBA" id="ARBA00022603"/>
    </source>
</evidence>
<dbReference type="GO" id="GO:0030091">
    <property type="term" value="P:protein repair"/>
    <property type="evidence" value="ECO:0007669"/>
    <property type="project" value="UniProtKB-UniRule"/>
</dbReference>
<dbReference type="NCBIfam" id="TIGR00080">
    <property type="entry name" value="pimt"/>
    <property type="match status" value="1"/>
</dbReference>
<dbReference type="CDD" id="cd02440">
    <property type="entry name" value="AdoMet_MTases"/>
    <property type="match status" value="1"/>
</dbReference>
<dbReference type="Proteomes" id="UP000190064">
    <property type="component" value="Unassembled WGS sequence"/>
</dbReference>
<dbReference type="PANTHER" id="PTHR11579">
    <property type="entry name" value="PROTEIN-L-ISOASPARTATE O-METHYLTRANSFERASE"/>
    <property type="match status" value="1"/>
</dbReference>
<dbReference type="PANTHER" id="PTHR11579:SF0">
    <property type="entry name" value="PROTEIN-L-ISOASPARTATE(D-ASPARTATE) O-METHYLTRANSFERASE"/>
    <property type="match status" value="1"/>
</dbReference>
<evidence type="ECO:0000256" key="9">
    <source>
        <dbReference type="NCBIfam" id="TIGR00080"/>
    </source>
</evidence>
<proteinExistence type="inferred from homology"/>
<keyword evidence="8" id="KW-0949">S-adenosyl-L-methionine</keyword>
<accession>A0A1T1HFK1</accession>
<evidence type="ECO:0000256" key="5">
    <source>
        <dbReference type="ARBA" id="ARBA00022490"/>
    </source>
</evidence>
<evidence type="ECO:0000313" key="10">
    <source>
        <dbReference type="EMBL" id="OOV88623.1"/>
    </source>
</evidence>
<evidence type="ECO:0000256" key="3">
    <source>
        <dbReference type="ARBA" id="ARBA00011890"/>
    </source>
</evidence>
<dbReference type="Pfam" id="PF01135">
    <property type="entry name" value="PCMT"/>
    <property type="match status" value="1"/>
</dbReference>
<protein>
    <recommendedName>
        <fullName evidence="4 9">Protein-L-isoaspartate O-methyltransferase</fullName>
        <ecNumber evidence="3 9">2.1.1.77</ecNumber>
    </recommendedName>
</protein>
<dbReference type="EC" id="2.1.1.77" evidence="3 9"/>
<name>A0A1T1HFK1_OCELI</name>
<evidence type="ECO:0000256" key="8">
    <source>
        <dbReference type="ARBA" id="ARBA00022691"/>
    </source>
</evidence>
<dbReference type="InterPro" id="IPR000682">
    <property type="entry name" value="PCMT"/>
</dbReference>
<keyword evidence="6" id="KW-0489">Methyltransferase</keyword>
<dbReference type="RefSeq" id="WP_077243062.1">
    <property type="nucleotide sequence ID" value="NZ_FXTS01000004.1"/>
</dbReference>
<dbReference type="SUPFAM" id="SSF53335">
    <property type="entry name" value="S-adenosyl-L-methionine-dependent methyltransferases"/>
    <property type="match status" value="1"/>
</dbReference>
<dbReference type="NCBIfam" id="NF001453">
    <property type="entry name" value="PRK00312.1"/>
    <property type="match status" value="1"/>
</dbReference>
<comment type="similarity">
    <text evidence="2">Belongs to the methyltransferase superfamily. L-isoaspartyl/D-aspartyl protein methyltransferase family.</text>
</comment>